<reference evidence="1" key="1">
    <citation type="submission" date="2019-08" db="EMBL/GenBank/DDBJ databases">
        <authorList>
            <person name="Kucharzyk K."/>
            <person name="Murdoch R.W."/>
            <person name="Higgins S."/>
            <person name="Loffler F."/>
        </authorList>
    </citation>
    <scope>NUCLEOTIDE SEQUENCE</scope>
</reference>
<name>A0A645GCE4_9ZZZZ</name>
<accession>A0A645GCE4</accession>
<evidence type="ECO:0000313" key="1">
    <source>
        <dbReference type="EMBL" id="MPN23449.1"/>
    </source>
</evidence>
<comment type="caution">
    <text evidence="1">The sequence shown here is derived from an EMBL/GenBank/DDBJ whole genome shotgun (WGS) entry which is preliminary data.</text>
</comment>
<sequence length="30" mass="3270">MVQNKKVRGGRAGERKGVSQLLFGSGQAYF</sequence>
<dbReference type="AlphaFoldDB" id="A0A645GCE4"/>
<gene>
    <name evidence="1" type="ORF">SDC9_170837</name>
</gene>
<proteinExistence type="predicted"/>
<dbReference type="EMBL" id="VSSQ01071952">
    <property type="protein sequence ID" value="MPN23449.1"/>
    <property type="molecule type" value="Genomic_DNA"/>
</dbReference>
<protein>
    <submittedName>
        <fullName evidence="1">Uncharacterized protein</fullName>
    </submittedName>
</protein>
<organism evidence="1">
    <name type="scientific">bioreactor metagenome</name>
    <dbReference type="NCBI Taxonomy" id="1076179"/>
    <lineage>
        <taxon>unclassified sequences</taxon>
        <taxon>metagenomes</taxon>
        <taxon>ecological metagenomes</taxon>
    </lineage>
</organism>